<dbReference type="GO" id="GO:0019305">
    <property type="term" value="P:dTDP-rhamnose biosynthetic process"/>
    <property type="evidence" value="ECO:0007669"/>
    <property type="project" value="UniProtKB-UniRule"/>
</dbReference>
<dbReference type="PANTHER" id="PTHR21047:SF2">
    <property type="entry name" value="THYMIDINE DIPHOSPHO-4-KETO-RHAMNOSE 3,5-EPIMERASE"/>
    <property type="match status" value="1"/>
</dbReference>
<evidence type="ECO:0000256" key="2">
    <source>
        <dbReference type="ARBA" id="ARBA00001997"/>
    </source>
</evidence>
<feature type="active site" description="Proton donor" evidence="5">
    <location>
        <position position="132"/>
    </location>
</feature>
<dbReference type="GO" id="GO:0008830">
    <property type="term" value="F:dTDP-4-dehydrorhamnose 3,5-epimerase activity"/>
    <property type="evidence" value="ECO:0007669"/>
    <property type="project" value="UniProtKB-UniRule"/>
</dbReference>
<evidence type="ECO:0000313" key="8">
    <source>
        <dbReference type="EMBL" id="KAA0677116.1"/>
    </source>
</evidence>
<accession>A0A6L3AS03</accession>
<dbReference type="AlphaFoldDB" id="A0A6L3AS03"/>
<organism evidence="8 9">
    <name type="scientific">Azospirillum brasilense</name>
    <dbReference type="NCBI Taxonomy" id="192"/>
    <lineage>
        <taxon>Bacteria</taxon>
        <taxon>Pseudomonadati</taxon>
        <taxon>Pseudomonadota</taxon>
        <taxon>Alphaproteobacteria</taxon>
        <taxon>Rhodospirillales</taxon>
        <taxon>Azospirillaceae</taxon>
        <taxon>Azospirillum</taxon>
    </lineage>
</organism>
<dbReference type="RefSeq" id="WP_149168090.1">
    <property type="nucleotide sequence ID" value="NZ_QOKV01000037.1"/>
</dbReference>
<proteinExistence type="inferred from homology"/>
<dbReference type="Pfam" id="PF00908">
    <property type="entry name" value="dTDP_sugar_isom"/>
    <property type="match status" value="1"/>
</dbReference>
<dbReference type="UniPathway" id="UPA00124"/>
<dbReference type="EMBL" id="QOKV01000037">
    <property type="protein sequence ID" value="KAA0677116.1"/>
    <property type="molecule type" value="Genomic_DNA"/>
</dbReference>
<name>A0A6L3AS03_AZOBR</name>
<evidence type="ECO:0000256" key="3">
    <source>
        <dbReference type="ARBA" id="ARBA00012098"/>
    </source>
</evidence>
<dbReference type="InterPro" id="IPR014710">
    <property type="entry name" value="RmlC-like_jellyroll"/>
</dbReference>
<dbReference type="Proteomes" id="UP000476837">
    <property type="component" value="Unassembled WGS sequence"/>
</dbReference>
<evidence type="ECO:0000256" key="1">
    <source>
        <dbReference type="ARBA" id="ARBA00001298"/>
    </source>
</evidence>
<evidence type="ECO:0000256" key="6">
    <source>
        <dbReference type="PIRSR" id="PIRSR600888-3"/>
    </source>
</evidence>
<comment type="similarity">
    <text evidence="7">Belongs to the dTDP-4-dehydrorhamnose 3,5-epimerase family.</text>
</comment>
<dbReference type="EC" id="5.1.3.13" evidence="3 7"/>
<evidence type="ECO:0000256" key="5">
    <source>
        <dbReference type="PIRSR" id="PIRSR600888-1"/>
    </source>
</evidence>
<dbReference type="SUPFAM" id="SSF51182">
    <property type="entry name" value="RmlC-like cupins"/>
    <property type="match status" value="1"/>
</dbReference>
<reference evidence="8 9" key="1">
    <citation type="submission" date="2018-07" db="EMBL/GenBank/DDBJ databases">
        <title>Genome sequence of Roseomonas fauriae ATCC 49958.</title>
        <authorList>
            <person name="Sant'Anna F.H."/>
            <person name="Baldani J.I."/>
            <person name="Zilli J.E."/>
            <person name="Reis V.M."/>
            <person name="Hartmann A."/>
            <person name="Cruz L."/>
            <person name="de Souza E.M."/>
            <person name="de Oliveira Pedrosa F."/>
            <person name="Passaglia L.M.P."/>
        </authorList>
    </citation>
    <scope>NUCLEOTIDE SEQUENCE [LARGE SCALE GENOMIC DNA]</scope>
    <source>
        <strain evidence="8 9">ATCC 49958</strain>
    </source>
</reference>
<comment type="caution">
    <text evidence="8">The sequence shown here is derived from an EMBL/GenBank/DDBJ whole genome shotgun (WGS) entry which is preliminary data.</text>
</comment>
<sequence>MRAIETGLAGAVVVEPTPASDERGFFARTWCARTFAEWGLDPALTQCSVSFNHRRGTVRGMHYQADPHGEAKLVRCTQGAIYDVIVDVRPGSATHGRWFGIELTPANHKALFIPKGFAHGFQTLADDSEVYYQISVEYVAEAARGIRHDDPAVGIVWPLPVAVISDRDRNLPALGA</sequence>
<evidence type="ECO:0000256" key="4">
    <source>
        <dbReference type="ARBA" id="ARBA00019595"/>
    </source>
</evidence>
<evidence type="ECO:0000313" key="9">
    <source>
        <dbReference type="Proteomes" id="UP000476837"/>
    </source>
</evidence>
<feature type="site" description="Participates in a stacking interaction with the thymidine ring of dTDP-4-oxo-6-deoxyglucose" evidence="6">
    <location>
        <position position="138"/>
    </location>
</feature>
<dbReference type="CDD" id="cd00438">
    <property type="entry name" value="cupin_RmlC"/>
    <property type="match status" value="1"/>
</dbReference>
<protein>
    <recommendedName>
        <fullName evidence="4 7">dTDP-4-dehydrorhamnose 3,5-epimerase</fullName>
        <ecNumber evidence="3 7">5.1.3.13</ecNumber>
    </recommendedName>
    <alternativeName>
        <fullName evidence="7">Thymidine diphospho-4-keto-rhamnose 3,5-epimerase</fullName>
    </alternativeName>
</protein>
<gene>
    <name evidence="8" type="primary">rfbC</name>
    <name evidence="8" type="ORF">DS837_29860</name>
</gene>
<dbReference type="GO" id="GO:0005829">
    <property type="term" value="C:cytosol"/>
    <property type="evidence" value="ECO:0007669"/>
    <property type="project" value="TreeGrafter"/>
</dbReference>
<evidence type="ECO:0000256" key="7">
    <source>
        <dbReference type="RuleBase" id="RU364069"/>
    </source>
</evidence>
<dbReference type="PANTHER" id="PTHR21047">
    <property type="entry name" value="DTDP-6-DEOXY-D-GLUCOSE-3,5 EPIMERASE"/>
    <property type="match status" value="1"/>
</dbReference>
<comment type="catalytic activity">
    <reaction evidence="1 7">
        <text>dTDP-4-dehydro-6-deoxy-alpha-D-glucose = dTDP-4-dehydro-beta-L-rhamnose</text>
        <dbReference type="Rhea" id="RHEA:16969"/>
        <dbReference type="ChEBI" id="CHEBI:57649"/>
        <dbReference type="ChEBI" id="CHEBI:62830"/>
        <dbReference type="EC" id="5.1.3.13"/>
    </reaction>
</comment>
<dbReference type="GO" id="GO:0000271">
    <property type="term" value="P:polysaccharide biosynthetic process"/>
    <property type="evidence" value="ECO:0007669"/>
    <property type="project" value="TreeGrafter"/>
</dbReference>
<comment type="function">
    <text evidence="2 7">Catalyzes the epimerization of the C3' and C5'positions of dTDP-6-deoxy-D-xylo-4-hexulose, forming dTDP-6-deoxy-L-lyxo-4-hexulose.</text>
</comment>
<dbReference type="InterPro" id="IPR000888">
    <property type="entry name" value="RmlC-like"/>
</dbReference>
<comment type="pathway">
    <text evidence="7">Carbohydrate biosynthesis; dTDP-L-rhamnose biosynthesis.</text>
</comment>
<dbReference type="NCBIfam" id="TIGR01221">
    <property type="entry name" value="rmlC"/>
    <property type="match status" value="1"/>
</dbReference>
<feature type="active site" description="Proton acceptor" evidence="5">
    <location>
        <position position="62"/>
    </location>
</feature>
<dbReference type="InterPro" id="IPR011051">
    <property type="entry name" value="RmlC_Cupin_sf"/>
</dbReference>
<dbReference type="Gene3D" id="2.60.120.10">
    <property type="entry name" value="Jelly Rolls"/>
    <property type="match status" value="1"/>
</dbReference>
<comment type="subunit">
    <text evidence="7">Homodimer.</text>
</comment>
<keyword evidence="7 8" id="KW-0413">Isomerase</keyword>